<evidence type="ECO:0000313" key="1">
    <source>
        <dbReference type="EMBL" id="KAL0285526.1"/>
    </source>
</evidence>
<dbReference type="AlphaFoldDB" id="A0AAW2ITR0"/>
<dbReference type="EMBL" id="JACGWK010001589">
    <property type="protein sequence ID" value="KAL0285526.1"/>
    <property type="molecule type" value="Genomic_DNA"/>
</dbReference>
<accession>A0AAW2ITR0</accession>
<reference evidence="1" key="2">
    <citation type="journal article" date="2024" name="Plant">
        <title>Genomic evolution and insights into agronomic trait innovations of Sesamum species.</title>
        <authorList>
            <person name="Miao H."/>
            <person name="Wang L."/>
            <person name="Qu L."/>
            <person name="Liu H."/>
            <person name="Sun Y."/>
            <person name="Le M."/>
            <person name="Wang Q."/>
            <person name="Wei S."/>
            <person name="Zheng Y."/>
            <person name="Lin W."/>
            <person name="Duan Y."/>
            <person name="Cao H."/>
            <person name="Xiong S."/>
            <person name="Wang X."/>
            <person name="Wei L."/>
            <person name="Li C."/>
            <person name="Ma Q."/>
            <person name="Ju M."/>
            <person name="Zhao R."/>
            <person name="Li G."/>
            <person name="Mu C."/>
            <person name="Tian Q."/>
            <person name="Mei H."/>
            <person name="Zhang T."/>
            <person name="Gao T."/>
            <person name="Zhang H."/>
        </authorList>
    </citation>
    <scope>NUCLEOTIDE SEQUENCE</scope>
    <source>
        <strain evidence="1">G01</strain>
    </source>
</reference>
<comment type="caution">
    <text evidence="1">The sequence shown here is derived from an EMBL/GenBank/DDBJ whole genome shotgun (WGS) entry which is preliminary data.</text>
</comment>
<sequence>MVFQVQSFSNKYIDATVQFGDLSDYWRFTGIYGEPEVGQQGRTWELLSRLSSQSARPWLSARDFNEILQRSEKEGGLPRPPWQMQNFRLALQNAGLHGGGLALLREKTMVIQVQYFSNTYIDATVQFGDLLDYWRFTGIYGEPEVGQRGRTWGYCLGFPLNLLVPSFLLGTLMRF</sequence>
<reference evidence="1" key="1">
    <citation type="submission" date="2020-06" db="EMBL/GenBank/DDBJ databases">
        <authorList>
            <person name="Li T."/>
            <person name="Hu X."/>
            <person name="Zhang T."/>
            <person name="Song X."/>
            <person name="Zhang H."/>
            <person name="Dai N."/>
            <person name="Sheng W."/>
            <person name="Hou X."/>
            <person name="Wei L."/>
        </authorList>
    </citation>
    <scope>NUCLEOTIDE SEQUENCE</scope>
    <source>
        <strain evidence="1">G01</strain>
        <tissue evidence="1">Leaf</tissue>
    </source>
</reference>
<protein>
    <submittedName>
        <fullName evidence="1">Uncharacterized protein</fullName>
    </submittedName>
</protein>
<name>A0AAW2ITR0_9LAMI</name>
<proteinExistence type="predicted"/>
<organism evidence="1">
    <name type="scientific">Sesamum angustifolium</name>
    <dbReference type="NCBI Taxonomy" id="2727405"/>
    <lineage>
        <taxon>Eukaryota</taxon>
        <taxon>Viridiplantae</taxon>
        <taxon>Streptophyta</taxon>
        <taxon>Embryophyta</taxon>
        <taxon>Tracheophyta</taxon>
        <taxon>Spermatophyta</taxon>
        <taxon>Magnoliopsida</taxon>
        <taxon>eudicotyledons</taxon>
        <taxon>Gunneridae</taxon>
        <taxon>Pentapetalae</taxon>
        <taxon>asterids</taxon>
        <taxon>lamiids</taxon>
        <taxon>Lamiales</taxon>
        <taxon>Pedaliaceae</taxon>
        <taxon>Sesamum</taxon>
    </lineage>
</organism>
<gene>
    <name evidence="1" type="ORF">Sangu_2775200</name>
</gene>